<dbReference type="PANTHER" id="PTHR15343:SF0">
    <property type="entry name" value="T-CELL ANTIGEN CD7"/>
    <property type="match status" value="1"/>
</dbReference>
<keyword evidence="1" id="KW-1133">Transmembrane helix</keyword>
<dbReference type="GO" id="GO:0016020">
    <property type="term" value="C:membrane"/>
    <property type="evidence" value="ECO:0007669"/>
    <property type="project" value="InterPro"/>
</dbReference>
<reference evidence="4" key="1">
    <citation type="submission" date="2021-01" db="EMBL/GenBank/DDBJ databases">
        <title>A chromosome-scale assembly of European eel, Anguilla anguilla.</title>
        <authorList>
            <person name="Henkel C."/>
            <person name="Jong-Raadsen S.A."/>
            <person name="Dufour S."/>
            <person name="Weltzien F.-A."/>
            <person name="Palstra A.P."/>
            <person name="Pelster B."/>
            <person name="Spaink H.P."/>
            <person name="Van Den Thillart G.E."/>
            <person name="Jansen H."/>
            <person name="Zahm M."/>
            <person name="Klopp C."/>
            <person name="Cedric C."/>
            <person name="Louis A."/>
            <person name="Berthelot C."/>
            <person name="Parey E."/>
            <person name="Roest Crollius H."/>
            <person name="Montfort J."/>
            <person name="Robinson-Rechavi M."/>
            <person name="Bucao C."/>
            <person name="Bouchez O."/>
            <person name="Gislard M."/>
            <person name="Lluch J."/>
            <person name="Milhes M."/>
            <person name="Lampietro C."/>
            <person name="Lopez Roques C."/>
            <person name="Donnadieu C."/>
            <person name="Braasch I."/>
            <person name="Desvignes T."/>
            <person name="Postlethwait J."/>
            <person name="Bobe J."/>
            <person name="Guiguen Y."/>
            <person name="Dirks R."/>
        </authorList>
    </citation>
    <scope>NUCLEOTIDE SEQUENCE</scope>
    <source>
        <strain evidence="4">Tag_6206</strain>
        <tissue evidence="4">Liver</tissue>
    </source>
</reference>
<dbReference type="EMBL" id="JAFIRN010000017">
    <property type="protein sequence ID" value="KAG5832987.1"/>
    <property type="molecule type" value="Genomic_DNA"/>
</dbReference>
<dbReference type="Proteomes" id="UP001044222">
    <property type="component" value="Chromosome 17"/>
</dbReference>
<dbReference type="GO" id="GO:0002250">
    <property type="term" value="P:adaptive immune response"/>
    <property type="evidence" value="ECO:0007669"/>
    <property type="project" value="InterPro"/>
</dbReference>
<evidence type="ECO:0000256" key="2">
    <source>
        <dbReference type="SAM" id="SignalP"/>
    </source>
</evidence>
<comment type="caution">
    <text evidence="4">The sequence shown here is derived from an EMBL/GenBank/DDBJ whole genome shotgun (WGS) entry which is preliminary data.</text>
</comment>
<dbReference type="PANTHER" id="PTHR15343">
    <property type="entry name" value="CD7"/>
    <property type="match status" value="1"/>
</dbReference>
<proteinExistence type="predicted"/>
<dbReference type="Gene3D" id="2.60.40.10">
    <property type="entry name" value="Immunoglobulins"/>
    <property type="match status" value="1"/>
</dbReference>
<sequence>MAETPLCSALLIFGVFTWAHGDTKVRFVKTRPGEGVTLTCSTTLKGQEALTLYKTLLKPEKVFYLNCDPHQLTVEQPFQGRVATAGEFSALSVTISNLTAIDSGFYWCQYNKYNMHTHQLDECQGESPVTVVHITDSPICDSLTTTEPPISVAANKGCPAGDDTTVLVLTGLLSASFAFLASVLLLICVIPKVKRFHEKRGQFDHRTHDTVYEEMQPKLRQ</sequence>
<keyword evidence="1" id="KW-0472">Membrane</keyword>
<dbReference type="InterPro" id="IPR013783">
    <property type="entry name" value="Ig-like_fold"/>
</dbReference>
<dbReference type="InterPro" id="IPR039090">
    <property type="entry name" value="CD7"/>
</dbReference>
<evidence type="ECO:0000313" key="5">
    <source>
        <dbReference type="Proteomes" id="UP001044222"/>
    </source>
</evidence>
<dbReference type="GO" id="GO:0038023">
    <property type="term" value="F:signaling receptor activity"/>
    <property type="evidence" value="ECO:0007669"/>
    <property type="project" value="InterPro"/>
</dbReference>
<dbReference type="AlphaFoldDB" id="A0A9D3LMJ3"/>
<evidence type="ECO:0000313" key="4">
    <source>
        <dbReference type="EMBL" id="KAG5832987.1"/>
    </source>
</evidence>
<dbReference type="InterPro" id="IPR036179">
    <property type="entry name" value="Ig-like_dom_sf"/>
</dbReference>
<feature type="chain" id="PRO_5038437687" description="Immunoglobulin V-set domain-containing protein" evidence="2">
    <location>
        <begin position="22"/>
        <end position="221"/>
    </location>
</feature>
<feature type="domain" description="Immunoglobulin V-set" evidence="3">
    <location>
        <begin position="29"/>
        <end position="114"/>
    </location>
</feature>
<dbReference type="SUPFAM" id="SSF48726">
    <property type="entry name" value="Immunoglobulin"/>
    <property type="match status" value="1"/>
</dbReference>
<accession>A0A9D3LMJ3</accession>
<organism evidence="4 5">
    <name type="scientific">Anguilla anguilla</name>
    <name type="common">European freshwater eel</name>
    <name type="synonym">Muraena anguilla</name>
    <dbReference type="NCBI Taxonomy" id="7936"/>
    <lineage>
        <taxon>Eukaryota</taxon>
        <taxon>Metazoa</taxon>
        <taxon>Chordata</taxon>
        <taxon>Craniata</taxon>
        <taxon>Vertebrata</taxon>
        <taxon>Euteleostomi</taxon>
        <taxon>Actinopterygii</taxon>
        <taxon>Neopterygii</taxon>
        <taxon>Teleostei</taxon>
        <taxon>Anguilliformes</taxon>
        <taxon>Anguillidae</taxon>
        <taxon>Anguilla</taxon>
    </lineage>
</organism>
<evidence type="ECO:0000259" key="3">
    <source>
        <dbReference type="Pfam" id="PF07686"/>
    </source>
</evidence>
<feature type="signal peptide" evidence="2">
    <location>
        <begin position="1"/>
        <end position="21"/>
    </location>
</feature>
<feature type="transmembrane region" description="Helical" evidence="1">
    <location>
        <begin position="166"/>
        <end position="190"/>
    </location>
</feature>
<gene>
    <name evidence="4" type="ORF">ANANG_G00297090</name>
</gene>
<protein>
    <recommendedName>
        <fullName evidence="3">Immunoglobulin V-set domain-containing protein</fullName>
    </recommendedName>
</protein>
<evidence type="ECO:0000256" key="1">
    <source>
        <dbReference type="SAM" id="Phobius"/>
    </source>
</evidence>
<keyword evidence="1" id="KW-0812">Transmembrane</keyword>
<name>A0A9D3LMJ3_ANGAN</name>
<dbReference type="InterPro" id="IPR013106">
    <property type="entry name" value="Ig_V-set"/>
</dbReference>
<keyword evidence="5" id="KW-1185">Reference proteome</keyword>
<keyword evidence="2" id="KW-0732">Signal</keyword>
<dbReference type="Pfam" id="PF07686">
    <property type="entry name" value="V-set"/>
    <property type="match status" value="1"/>
</dbReference>